<dbReference type="EMBL" id="GGEC01073364">
    <property type="protein sequence ID" value="MBX53848.1"/>
    <property type="molecule type" value="Transcribed_RNA"/>
</dbReference>
<reference evidence="1" key="1">
    <citation type="submission" date="2018-02" db="EMBL/GenBank/DDBJ databases">
        <title>Rhizophora mucronata_Transcriptome.</title>
        <authorList>
            <person name="Meera S.P."/>
            <person name="Sreeshan A."/>
            <person name="Augustine A."/>
        </authorList>
    </citation>
    <scope>NUCLEOTIDE SEQUENCE</scope>
    <source>
        <tissue evidence="1">Leaf</tissue>
    </source>
</reference>
<name>A0A2P2PGG9_RHIMU</name>
<protein>
    <submittedName>
        <fullName evidence="1">Uncharacterized protein</fullName>
    </submittedName>
</protein>
<accession>A0A2P2PGG9</accession>
<dbReference type="AlphaFoldDB" id="A0A2P2PGG9"/>
<proteinExistence type="predicted"/>
<organism evidence="1">
    <name type="scientific">Rhizophora mucronata</name>
    <name type="common">Asiatic mangrove</name>
    <dbReference type="NCBI Taxonomy" id="61149"/>
    <lineage>
        <taxon>Eukaryota</taxon>
        <taxon>Viridiplantae</taxon>
        <taxon>Streptophyta</taxon>
        <taxon>Embryophyta</taxon>
        <taxon>Tracheophyta</taxon>
        <taxon>Spermatophyta</taxon>
        <taxon>Magnoliopsida</taxon>
        <taxon>eudicotyledons</taxon>
        <taxon>Gunneridae</taxon>
        <taxon>Pentapetalae</taxon>
        <taxon>rosids</taxon>
        <taxon>fabids</taxon>
        <taxon>Malpighiales</taxon>
        <taxon>Rhizophoraceae</taxon>
        <taxon>Rhizophora</taxon>
    </lineage>
</organism>
<sequence>MMMCDEMIQGIRQVLVQLSSFGSFE</sequence>
<evidence type="ECO:0000313" key="1">
    <source>
        <dbReference type="EMBL" id="MBX53848.1"/>
    </source>
</evidence>